<keyword evidence="6" id="KW-0694">RNA-binding</keyword>
<comment type="catalytic activity">
    <reaction evidence="7">
        <text>ATP + H2O = ADP + phosphate + H(+)</text>
        <dbReference type="Rhea" id="RHEA:13065"/>
        <dbReference type="ChEBI" id="CHEBI:15377"/>
        <dbReference type="ChEBI" id="CHEBI:15378"/>
        <dbReference type="ChEBI" id="CHEBI:30616"/>
        <dbReference type="ChEBI" id="CHEBI:43474"/>
        <dbReference type="ChEBI" id="CHEBI:456216"/>
        <dbReference type="EC" id="3.6.4.13"/>
    </reaction>
</comment>
<dbReference type="EMBL" id="MN740368">
    <property type="protein sequence ID" value="QHU03026.1"/>
    <property type="molecule type" value="Genomic_DNA"/>
</dbReference>
<dbReference type="SMART" id="SM00487">
    <property type="entry name" value="DEXDc"/>
    <property type="match status" value="1"/>
</dbReference>
<dbReference type="GO" id="GO:0016787">
    <property type="term" value="F:hydrolase activity"/>
    <property type="evidence" value="ECO:0007669"/>
    <property type="project" value="UniProtKB-KW"/>
</dbReference>
<dbReference type="InterPro" id="IPR001650">
    <property type="entry name" value="Helicase_C-like"/>
</dbReference>
<evidence type="ECO:0000256" key="6">
    <source>
        <dbReference type="ARBA" id="ARBA00022884"/>
    </source>
</evidence>
<keyword evidence="5" id="KW-0067">ATP-binding</keyword>
<keyword evidence="3" id="KW-0378">Hydrolase</keyword>
<dbReference type="PROSITE" id="PS00039">
    <property type="entry name" value="DEAD_ATP_HELICASE"/>
    <property type="match status" value="1"/>
</dbReference>
<dbReference type="InterPro" id="IPR000629">
    <property type="entry name" value="RNA-helicase_DEAD-box_CS"/>
</dbReference>
<feature type="domain" description="Helicase C-terminal" evidence="10">
    <location>
        <begin position="256"/>
        <end position="400"/>
    </location>
</feature>
<evidence type="ECO:0000313" key="12">
    <source>
        <dbReference type="EMBL" id="QHU03026.1"/>
    </source>
</evidence>
<keyword evidence="4" id="KW-0347">Helicase</keyword>
<dbReference type="AlphaFoldDB" id="A0A6C0JE58"/>
<accession>A0A6C0JE58</accession>
<dbReference type="GO" id="GO:0003724">
    <property type="term" value="F:RNA helicase activity"/>
    <property type="evidence" value="ECO:0007669"/>
    <property type="project" value="UniProtKB-EC"/>
</dbReference>
<dbReference type="InterPro" id="IPR011545">
    <property type="entry name" value="DEAD/DEAH_box_helicase_dom"/>
</dbReference>
<keyword evidence="2" id="KW-0547">Nucleotide-binding</keyword>
<feature type="region of interest" description="Disordered" evidence="8">
    <location>
        <begin position="1"/>
        <end position="20"/>
    </location>
</feature>
<evidence type="ECO:0000256" key="3">
    <source>
        <dbReference type="ARBA" id="ARBA00022801"/>
    </source>
</evidence>
<dbReference type="FunFam" id="3.40.50.300:FF:000849">
    <property type="entry name" value="ATP-dependent RNA helicase DBP5"/>
    <property type="match status" value="1"/>
</dbReference>
<evidence type="ECO:0000259" key="9">
    <source>
        <dbReference type="PROSITE" id="PS51192"/>
    </source>
</evidence>
<sequence>MSKHSNNQPQSDNEKKENEEYRTIEKWDDMECNPQILRGIYAYGFEQPSPIQKKAIHPLITKRDTLAQAQSGTGKTGCFTIGTLARIDVKIKKVQAMILSPTRELSMQTLQVIESLGCFLKGFKAQLLVGGTSTEENIRNLQENTPHVVVGCPGRVYDMLRRKKLHSDHLRLLVVDEADEMLSTGFKEQVYNIFEQMPGDIQVALFSATMPSDLITLSDKFMRNPVKVLVKADQLTLEGISQHFVALEGDSIKYECLKDIYASFSMSQTIIYCNSVKRVQDLYDAMVEDNFPVCQIHSNMDKEERTKSYKDFKSGKQRVLISSNLTARGIDVQQVSTVINFDVPRDVNTYLHRIGRSGRWGRKGIGINFVTRRDMRKLKEIENHYQTQITEMPLDWAEALA</sequence>
<evidence type="ECO:0000256" key="2">
    <source>
        <dbReference type="ARBA" id="ARBA00022741"/>
    </source>
</evidence>
<dbReference type="InterPro" id="IPR027417">
    <property type="entry name" value="P-loop_NTPase"/>
</dbReference>
<dbReference type="PROSITE" id="PS51195">
    <property type="entry name" value="Q_MOTIF"/>
    <property type="match status" value="1"/>
</dbReference>
<dbReference type="Pfam" id="PF00270">
    <property type="entry name" value="DEAD"/>
    <property type="match status" value="1"/>
</dbReference>
<feature type="compositionally biased region" description="Polar residues" evidence="8">
    <location>
        <begin position="1"/>
        <end position="11"/>
    </location>
</feature>
<dbReference type="InterPro" id="IPR014014">
    <property type="entry name" value="RNA_helicase_DEAD_Q_motif"/>
</dbReference>
<name>A0A6C0JE58_9ZZZZ</name>
<dbReference type="SUPFAM" id="SSF52540">
    <property type="entry name" value="P-loop containing nucleoside triphosphate hydrolases"/>
    <property type="match status" value="1"/>
</dbReference>
<dbReference type="PANTHER" id="PTHR47959">
    <property type="entry name" value="ATP-DEPENDENT RNA HELICASE RHLE-RELATED"/>
    <property type="match status" value="1"/>
</dbReference>
<evidence type="ECO:0000256" key="1">
    <source>
        <dbReference type="ARBA" id="ARBA00012552"/>
    </source>
</evidence>
<dbReference type="PROSITE" id="PS51192">
    <property type="entry name" value="HELICASE_ATP_BIND_1"/>
    <property type="match status" value="1"/>
</dbReference>
<organism evidence="12">
    <name type="scientific">viral metagenome</name>
    <dbReference type="NCBI Taxonomy" id="1070528"/>
    <lineage>
        <taxon>unclassified sequences</taxon>
        <taxon>metagenomes</taxon>
        <taxon>organismal metagenomes</taxon>
    </lineage>
</organism>
<dbReference type="GO" id="GO:0003723">
    <property type="term" value="F:RNA binding"/>
    <property type="evidence" value="ECO:0007669"/>
    <property type="project" value="UniProtKB-KW"/>
</dbReference>
<dbReference type="Gene3D" id="3.40.50.300">
    <property type="entry name" value="P-loop containing nucleotide triphosphate hydrolases"/>
    <property type="match status" value="2"/>
</dbReference>
<evidence type="ECO:0000259" key="11">
    <source>
        <dbReference type="PROSITE" id="PS51195"/>
    </source>
</evidence>
<evidence type="ECO:0000256" key="8">
    <source>
        <dbReference type="SAM" id="MobiDB-lite"/>
    </source>
</evidence>
<dbReference type="CDD" id="cd18787">
    <property type="entry name" value="SF2_C_DEAD"/>
    <property type="match status" value="1"/>
</dbReference>
<evidence type="ECO:0000256" key="7">
    <source>
        <dbReference type="ARBA" id="ARBA00047984"/>
    </source>
</evidence>
<feature type="domain" description="Helicase ATP-binding" evidence="9">
    <location>
        <begin position="56"/>
        <end position="228"/>
    </location>
</feature>
<dbReference type="GO" id="GO:0005524">
    <property type="term" value="F:ATP binding"/>
    <property type="evidence" value="ECO:0007669"/>
    <property type="project" value="UniProtKB-KW"/>
</dbReference>
<evidence type="ECO:0000256" key="5">
    <source>
        <dbReference type="ARBA" id="ARBA00022840"/>
    </source>
</evidence>
<feature type="domain" description="DEAD-box RNA helicase Q" evidence="11">
    <location>
        <begin position="25"/>
        <end position="53"/>
    </location>
</feature>
<dbReference type="InterPro" id="IPR014001">
    <property type="entry name" value="Helicase_ATP-bd"/>
</dbReference>
<proteinExistence type="predicted"/>
<evidence type="ECO:0000256" key="4">
    <source>
        <dbReference type="ARBA" id="ARBA00022806"/>
    </source>
</evidence>
<dbReference type="PANTHER" id="PTHR47959:SF1">
    <property type="entry name" value="ATP-DEPENDENT RNA HELICASE DBPA"/>
    <property type="match status" value="1"/>
</dbReference>
<dbReference type="EC" id="3.6.4.13" evidence="1"/>
<dbReference type="SMART" id="SM00490">
    <property type="entry name" value="HELICc"/>
    <property type="match status" value="1"/>
</dbReference>
<dbReference type="PROSITE" id="PS51194">
    <property type="entry name" value="HELICASE_CTER"/>
    <property type="match status" value="1"/>
</dbReference>
<reference evidence="12" key="1">
    <citation type="journal article" date="2020" name="Nature">
        <title>Giant virus diversity and host interactions through global metagenomics.</title>
        <authorList>
            <person name="Schulz F."/>
            <person name="Roux S."/>
            <person name="Paez-Espino D."/>
            <person name="Jungbluth S."/>
            <person name="Walsh D.A."/>
            <person name="Denef V.J."/>
            <person name="McMahon K.D."/>
            <person name="Konstantinidis K.T."/>
            <person name="Eloe-Fadrosh E.A."/>
            <person name="Kyrpides N.C."/>
            <person name="Woyke T."/>
        </authorList>
    </citation>
    <scope>NUCLEOTIDE SEQUENCE</scope>
    <source>
        <strain evidence="12">GVMAG-M-3300025890-48</strain>
    </source>
</reference>
<protein>
    <recommendedName>
        <fullName evidence="1">RNA helicase</fullName>
        <ecNumber evidence="1">3.6.4.13</ecNumber>
    </recommendedName>
</protein>
<dbReference type="GO" id="GO:0005829">
    <property type="term" value="C:cytosol"/>
    <property type="evidence" value="ECO:0007669"/>
    <property type="project" value="TreeGrafter"/>
</dbReference>
<dbReference type="InterPro" id="IPR050079">
    <property type="entry name" value="DEAD_box_RNA_helicase"/>
</dbReference>
<dbReference type="Pfam" id="PF00271">
    <property type="entry name" value="Helicase_C"/>
    <property type="match status" value="1"/>
</dbReference>
<evidence type="ECO:0000259" key="10">
    <source>
        <dbReference type="PROSITE" id="PS51194"/>
    </source>
</evidence>